<proteinExistence type="predicted"/>
<accession>A0A1J1IFT2</accession>
<gene>
    <name evidence="1" type="ORF">CLUMA_CG012361</name>
</gene>
<name>A0A1J1IFT2_9DIPT</name>
<protein>
    <submittedName>
        <fullName evidence="1">CLUMA_CG012361, isoform A</fullName>
    </submittedName>
</protein>
<sequence>MEQFFMPSNPKSSRSNVRKAWRKKALLTSSMKQYITINKKVNALSTYRHSRDMKDPEQQAKNYTQSVCCEHKIESITGLSHSSVSFMVKALALRCLVSLINVRALYVSIVDLIEKRKE</sequence>
<reference evidence="1 2" key="1">
    <citation type="submission" date="2015-04" db="EMBL/GenBank/DDBJ databases">
        <authorList>
            <person name="Syromyatnikov M.Y."/>
            <person name="Popov V.N."/>
        </authorList>
    </citation>
    <scope>NUCLEOTIDE SEQUENCE [LARGE SCALE GENOMIC DNA]</scope>
</reference>
<dbReference type="EMBL" id="CVRI01000048">
    <property type="protein sequence ID" value="CRK99080.1"/>
    <property type="molecule type" value="Genomic_DNA"/>
</dbReference>
<organism evidence="1 2">
    <name type="scientific">Clunio marinus</name>
    <dbReference type="NCBI Taxonomy" id="568069"/>
    <lineage>
        <taxon>Eukaryota</taxon>
        <taxon>Metazoa</taxon>
        <taxon>Ecdysozoa</taxon>
        <taxon>Arthropoda</taxon>
        <taxon>Hexapoda</taxon>
        <taxon>Insecta</taxon>
        <taxon>Pterygota</taxon>
        <taxon>Neoptera</taxon>
        <taxon>Endopterygota</taxon>
        <taxon>Diptera</taxon>
        <taxon>Nematocera</taxon>
        <taxon>Chironomoidea</taxon>
        <taxon>Chironomidae</taxon>
        <taxon>Clunio</taxon>
    </lineage>
</organism>
<evidence type="ECO:0000313" key="1">
    <source>
        <dbReference type="EMBL" id="CRK99080.1"/>
    </source>
</evidence>
<dbReference type="AlphaFoldDB" id="A0A1J1IFT2"/>
<keyword evidence="2" id="KW-1185">Reference proteome</keyword>
<evidence type="ECO:0000313" key="2">
    <source>
        <dbReference type="Proteomes" id="UP000183832"/>
    </source>
</evidence>
<dbReference type="Proteomes" id="UP000183832">
    <property type="component" value="Unassembled WGS sequence"/>
</dbReference>